<evidence type="ECO:0000313" key="3">
    <source>
        <dbReference type="Proteomes" id="UP000732105"/>
    </source>
</evidence>
<feature type="chain" id="PRO_5047033213" evidence="1">
    <location>
        <begin position="24"/>
        <end position="99"/>
    </location>
</feature>
<sequence>MKYPILKILFAAFLISLTLNSFGQEQKSIKRNSDQISKILIQFFPCFIAPTQLLVDVSNKELTFYRFGGKERLLPPSPPADSLKPDYDPNVYVQKFPIN</sequence>
<name>A0ABX1X2F9_9BACT</name>
<feature type="non-terminal residue" evidence="2">
    <location>
        <position position="99"/>
    </location>
</feature>
<dbReference type="EMBL" id="RZNH01000067">
    <property type="protein sequence ID" value="NOU62311.1"/>
    <property type="molecule type" value="Genomic_DNA"/>
</dbReference>
<feature type="signal peptide" evidence="1">
    <location>
        <begin position="1"/>
        <end position="23"/>
    </location>
</feature>
<proteinExistence type="predicted"/>
<keyword evidence="3" id="KW-1185">Reference proteome</keyword>
<evidence type="ECO:0000256" key="1">
    <source>
        <dbReference type="SAM" id="SignalP"/>
    </source>
</evidence>
<dbReference type="Proteomes" id="UP000732105">
    <property type="component" value="Unassembled WGS sequence"/>
</dbReference>
<reference evidence="2 3" key="1">
    <citation type="submission" date="2018-12" db="EMBL/GenBank/DDBJ databases">
        <title>Marinifilum JC070 sp. nov., a marine bacterium isolated from Yongle Blue Hole in the South China Sea.</title>
        <authorList>
            <person name="Fu T."/>
        </authorList>
    </citation>
    <scope>NUCLEOTIDE SEQUENCE [LARGE SCALE GENOMIC DNA]</scope>
    <source>
        <strain evidence="2 3">JC070</strain>
    </source>
</reference>
<evidence type="ECO:0000313" key="2">
    <source>
        <dbReference type="EMBL" id="NOU62311.1"/>
    </source>
</evidence>
<gene>
    <name evidence="2" type="ORF">ELS83_21170</name>
</gene>
<keyword evidence="1" id="KW-0732">Signal</keyword>
<comment type="caution">
    <text evidence="2">The sequence shown here is derived from an EMBL/GenBank/DDBJ whole genome shotgun (WGS) entry which is preliminary data.</text>
</comment>
<protein>
    <submittedName>
        <fullName evidence="2">Uncharacterized protein</fullName>
    </submittedName>
</protein>
<organism evidence="2 3">
    <name type="scientific">Marinifilum caeruleilacunae</name>
    <dbReference type="NCBI Taxonomy" id="2499076"/>
    <lineage>
        <taxon>Bacteria</taxon>
        <taxon>Pseudomonadati</taxon>
        <taxon>Bacteroidota</taxon>
        <taxon>Bacteroidia</taxon>
        <taxon>Marinilabiliales</taxon>
        <taxon>Marinifilaceae</taxon>
    </lineage>
</organism>
<accession>A0ABX1X2F9</accession>
<dbReference type="RefSeq" id="WP_171597568.1">
    <property type="nucleotide sequence ID" value="NZ_RZNH01000067.1"/>
</dbReference>